<protein>
    <submittedName>
        <fullName evidence="1">Uncharacterized protein</fullName>
    </submittedName>
</protein>
<proteinExistence type="predicted"/>
<keyword evidence="2" id="KW-1185">Reference proteome</keyword>
<reference evidence="1" key="1">
    <citation type="submission" date="2023-04" db="EMBL/GenBank/DDBJ databases">
        <authorList>
            <consortium name="ELIXIR-Norway"/>
        </authorList>
    </citation>
    <scope>NUCLEOTIDE SEQUENCE [LARGE SCALE GENOMIC DNA]</scope>
</reference>
<name>A0ABN8XIY1_RANTA</name>
<dbReference type="EMBL" id="CATKSN020000250">
    <property type="protein sequence ID" value="CAI9149355.1"/>
    <property type="molecule type" value="Genomic_DNA"/>
</dbReference>
<gene>
    <name evidence="1" type="ORF">MRATA1EN1_LOCUS30973</name>
</gene>
<dbReference type="Proteomes" id="UP001176941">
    <property type="component" value="Unassembled WGS sequence"/>
</dbReference>
<evidence type="ECO:0000313" key="1">
    <source>
        <dbReference type="EMBL" id="CAI9149355.1"/>
    </source>
</evidence>
<evidence type="ECO:0000313" key="2">
    <source>
        <dbReference type="Proteomes" id="UP001176941"/>
    </source>
</evidence>
<accession>A0ABN8XIY1</accession>
<sequence>MSRVIALPGLIALSDTIALISVIAMSSVITLYDGGALSLIGGATPFHTAAIRRLWHSRRVTRSPVGISPRQWV</sequence>
<comment type="caution">
    <text evidence="1">The sequence shown here is derived from an EMBL/GenBank/DDBJ whole genome shotgun (WGS) entry which is preliminary data.</text>
</comment>
<organism evidence="1 2">
    <name type="scientific">Rangifer tarandus platyrhynchus</name>
    <name type="common">Svalbard reindeer</name>
    <dbReference type="NCBI Taxonomy" id="3082113"/>
    <lineage>
        <taxon>Eukaryota</taxon>
        <taxon>Metazoa</taxon>
        <taxon>Chordata</taxon>
        <taxon>Craniata</taxon>
        <taxon>Vertebrata</taxon>
        <taxon>Euteleostomi</taxon>
        <taxon>Mammalia</taxon>
        <taxon>Eutheria</taxon>
        <taxon>Laurasiatheria</taxon>
        <taxon>Artiodactyla</taxon>
        <taxon>Ruminantia</taxon>
        <taxon>Pecora</taxon>
        <taxon>Cervidae</taxon>
        <taxon>Odocoileinae</taxon>
        <taxon>Rangifer</taxon>
    </lineage>
</organism>